<sequence length="108" mass="11423">MAVADVGVDRIVFHCMVVTTVSPEAGQAIRERITAATGIPGLVIADALAAAFPALGIRRGALLSPIPRRCTGGRRLPQTFRLGGDRSAAQGIDTNDEMARLSPERQEE</sequence>
<organism evidence="2 3">
    <name type="scientific">Belnapia arida</name>
    <dbReference type="NCBI Taxonomy" id="2804533"/>
    <lineage>
        <taxon>Bacteria</taxon>
        <taxon>Pseudomonadati</taxon>
        <taxon>Pseudomonadota</taxon>
        <taxon>Alphaproteobacteria</taxon>
        <taxon>Acetobacterales</taxon>
        <taxon>Roseomonadaceae</taxon>
        <taxon>Belnapia</taxon>
    </lineage>
</organism>
<evidence type="ECO:0000256" key="1">
    <source>
        <dbReference type="SAM" id="MobiDB-lite"/>
    </source>
</evidence>
<feature type="compositionally biased region" description="Basic and acidic residues" evidence="1">
    <location>
        <begin position="97"/>
        <end position="108"/>
    </location>
</feature>
<feature type="region of interest" description="Disordered" evidence="1">
    <location>
        <begin position="74"/>
        <end position="108"/>
    </location>
</feature>
<gene>
    <name evidence="2" type="ORF">JMJ56_20840</name>
</gene>
<comment type="caution">
    <text evidence="2">The sequence shown here is derived from an EMBL/GenBank/DDBJ whole genome shotgun (WGS) entry which is preliminary data.</text>
</comment>
<dbReference type="Proteomes" id="UP000660885">
    <property type="component" value="Unassembled WGS sequence"/>
</dbReference>
<dbReference type="Gene3D" id="3.40.50.12500">
    <property type="match status" value="1"/>
</dbReference>
<dbReference type="RefSeq" id="WP_202833784.1">
    <property type="nucleotide sequence ID" value="NZ_JAETWB010000014.1"/>
</dbReference>
<protein>
    <submittedName>
        <fullName evidence="2">Uncharacterized protein</fullName>
    </submittedName>
</protein>
<evidence type="ECO:0000313" key="3">
    <source>
        <dbReference type="Proteomes" id="UP000660885"/>
    </source>
</evidence>
<reference evidence="2 3" key="1">
    <citation type="submission" date="2021-01" db="EMBL/GenBank/DDBJ databases">
        <title>Belnapia mucosa sp. nov. and Belnapia arida sp. nov., isolated from the Tabernas Desert (Almeria, Spain).</title>
        <authorList>
            <person name="Molina-Menor E."/>
            <person name="Vidal-Verdu A."/>
            <person name="Calonge A."/>
            <person name="Satari L."/>
            <person name="Pereto J."/>
            <person name="Porcar M."/>
        </authorList>
    </citation>
    <scope>NUCLEOTIDE SEQUENCE [LARGE SCALE GENOMIC DNA]</scope>
    <source>
        <strain evidence="2 3">T18</strain>
    </source>
</reference>
<proteinExistence type="predicted"/>
<dbReference type="InterPro" id="IPR053714">
    <property type="entry name" value="Iso_Racemase_Enz_sf"/>
</dbReference>
<dbReference type="EMBL" id="JAETWB010000014">
    <property type="protein sequence ID" value="MBL6080468.1"/>
    <property type="molecule type" value="Genomic_DNA"/>
</dbReference>
<evidence type="ECO:0000313" key="2">
    <source>
        <dbReference type="EMBL" id="MBL6080468.1"/>
    </source>
</evidence>
<keyword evidence="3" id="KW-1185">Reference proteome</keyword>
<name>A0ABS1U724_9PROT</name>
<accession>A0ABS1U724</accession>